<dbReference type="EMBL" id="NESP01000001">
    <property type="protein sequence ID" value="PUE58577.1"/>
    <property type="molecule type" value="Genomic_DNA"/>
</dbReference>
<sequence>MPYLASRVFGTPLLIHPRKLEVILSVVGSRMGMVVPETSAQQLAQFSPPERVMRTDLQAPNIAVISVLGTLVRRTGAMDAASGLTSYASISAQINAAINDPNVDAVLLDIDSPGGEAGGAFDLADEIVSARSSKPIWALANDDAFSAAYAIACSAERIYLTRTGGVGSIGVIALHVDQTQRDALDGYRYTAIYAGDRKNDLSPHLPLSNEASTALQTEVDRLYEMFVSTVARNRGLDAQVVRDTQAGLFYAGDAIEAGFADAIGTADDALRALAMEVQQRKSAIARSFGSGREMEVSLPDPVLSKEKLMSQTSPPASTASTEAVPVTSTVVVPGDANPQEPHQAPHQEVELPAGAGEPTQETPEVKPAVAAASAASHDIRKASANVLAVAEMCLLAGKSDMTLSALERGLSVEQVRNELLAAKASDSPEISSHILPQAGTQTTTKPEQSPVVIAAQQRAQKLAANRPSYKSN</sequence>
<evidence type="ECO:0000256" key="3">
    <source>
        <dbReference type="ARBA" id="ARBA00022801"/>
    </source>
</evidence>
<dbReference type="Proteomes" id="UP000251341">
    <property type="component" value="Unassembled WGS sequence"/>
</dbReference>
<evidence type="ECO:0000256" key="2">
    <source>
        <dbReference type="ARBA" id="ARBA00022670"/>
    </source>
</evidence>
<comment type="caution">
    <text evidence="7">The sequence shown here is derived from an EMBL/GenBank/DDBJ whole genome shotgun (WGS) entry which is preliminary data.</text>
</comment>
<proteinExistence type="inferred from homology"/>
<evidence type="ECO:0000256" key="1">
    <source>
        <dbReference type="ARBA" id="ARBA00008683"/>
    </source>
</evidence>
<dbReference type="Pfam" id="PF01343">
    <property type="entry name" value="Peptidase_S49"/>
    <property type="match status" value="1"/>
</dbReference>
<dbReference type="PANTHER" id="PTHR33209:SF1">
    <property type="entry name" value="PEPTIDASE S49 DOMAIN-CONTAINING PROTEIN"/>
    <property type="match status" value="1"/>
</dbReference>
<dbReference type="SUPFAM" id="SSF52096">
    <property type="entry name" value="ClpP/crotonase"/>
    <property type="match status" value="1"/>
</dbReference>
<keyword evidence="4" id="KW-0720">Serine protease</keyword>
<protein>
    <recommendedName>
        <fullName evidence="6">Peptidase S49 domain-containing protein</fullName>
    </recommendedName>
</protein>
<keyword evidence="2" id="KW-0645">Protease</keyword>
<dbReference type="AlphaFoldDB" id="A0A315FZ08"/>
<comment type="similarity">
    <text evidence="1">Belongs to the peptidase S49 family.</text>
</comment>
<evidence type="ECO:0000259" key="6">
    <source>
        <dbReference type="Pfam" id="PF01343"/>
    </source>
</evidence>
<evidence type="ECO:0000256" key="4">
    <source>
        <dbReference type="ARBA" id="ARBA00022825"/>
    </source>
</evidence>
<dbReference type="PANTHER" id="PTHR33209">
    <property type="entry name" value="PROTEASE 4"/>
    <property type="match status" value="1"/>
</dbReference>
<dbReference type="InterPro" id="IPR002142">
    <property type="entry name" value="Peptidase_S49"/>
</dbReference>
<dbReference type="GO" id="GO:0008236">
    <property type="term" value="F:serine-type peptidase activity"/>
    <property type="evidence" value="ECO:0007669"/>
    <property type="project" value="UniProtKB-KW"/>
</dbReference>
<dbReference type="CDD" id="cd07022">
    <property type="entry name" value="S49_Sppa_36K_type"/>
    <property type="match status" value="1"/>
</dbReference>
<name>A0A315FZ08_9BURK</name>
<keyword evidence="3" id="KW-0378">Hydrolase</keyword>
<reference evidence="7 8" key="1">
    <citation type="submission" date="2017-04" db="EMBL/GenBank/DDBJ databases">
        <title>Unexpected and diverse lifestyles within the genus Limnohabitans.</title>
        <authorList>
            <person name="Kasalicky V."/>
            <person name="Mehrshad M."/>
            <person name="Andrei S.-A."/>
            <person name="Salcher M."/>
            <person name="Kratochvilova H."/>
            <person name="Simek K."/>
            <person name="Ghai R."/>
        </authorList>
    </citation>
    <scope>NUCLEOTIDE SEQUENCE [LARGE SCALE GENOMIC DNA]</scope>
    <source>
        <strain evidence="7 8">MWH-C5</strain>
    </source>
</reference>
<accession>A0A315FZ08</accession>
<feature type="domain" description="Peptidase S49" evidence="6">
    <location>
        <begin position="131"/>
        <end position="278"/>
    </location>
</feature>
<feature type="compositionally biased region" description="Polar residues" evidence="5">
    <location>
        <begin position="438"/>
        <end position="447"/>
    </location>
</feature>
<feature type="region of interest" description="Disordered" evidence="5">
    <location>
        <begin position="423"/>
        <end position="449"/>
    </location>
</feature>
<evidence type="ECO:0000313" key="7">
    <source>
        <dbReference type="EMBL" id="PUE58577.1"/>
    </source>
</evidence>
<dbReference type="Gene3D" id="6.20.330.10">
    <property type="match status" value="1"/>
</dbReference>
<dbReference type="GO" id="GO:0006508">
    <property type="term" value="P:proteolysis"/>
    <property type="evidence" value="ECO:0007669"/>
    <property type="project" value="UniProtKB-KW"/>
</dbReference>
<evidence type="ECO:0000313" key="8">
    <source>
        <dbReference type="Proteomes" id="UP000251341"/>
    </source>
</evidence>
<keyword evidence="8" id="KW-1185">Reference proteome</keyword>
<organism evidence="7 8">
    <name type="scientific">Limnohabitans curvus</name>
    <dbReference type="NCBI Taxonomy" id="323423"/>
    <lineage>
        <taxon>Bacteria</taxon>
        <taxon>Pseudomonadati</taxon>
        <taxon>Pseudomonadota</taxon>
        <taxon>Betaproteobacteria</taxon>
        <taxon>Burkholderiales</taxon>
        <taxon>Comamonadaceae</taxon>
        <taxon>Limnohabitans</taxon>
    </lineage>
</organism>
<evidence type="ECO:0000256" key="5">
    <source>
        <dbReference type="SAM" id="MobiDB-lite"/>
    </source>
</evidence>
<dbReference type="Gene3D" id="3.90.226.10">
    <property type="entry name" value="2-enoyl-CoA Hydratase, Chain A, domain 1"/>
    <property type="match status" value="1"/>
</dbReference>
<dbReference type="InterPro" id="IPR029045">
    <property type="entry name" value="ClpP/crotonase-like_dom_sf"/>
</dbReference>
<dbReference type="InterPro" id="IPR033855">
    <property type="entry name" value="Protein_C"/>
</dbReference>
<gene>
    <name evidence="7" type="ORF">B9Z44_02565</name>
</gene>